<keyword evidence="2" id="KW-1185">Reference proteome</keyword>
<dbReference type="Proteomes" id="UP000799423">
    <property type="component" value="Unassembled WGS sequence"/>
</dbReference>
<gene>
    <name evidence="1" type="ORF">T440DRAFT_522972</name>
</gene>
<proteinExistence type="predicted"/>
<dbReference type="OrthoDB" id="3799856at2759"/>
<reference evidence="1" key="1">
    <citation type="submission" date="2020-01" db="EMBL/GenBank/DDBJ databases">
        <authorList>
            <consortium name="DOE Joint Genome Institute"/>
            <person name="Haridas S."/>
            <person name="Albert R."/>
            <person name="Binder M."/>
            <person name="Bloem J."/>
            <person name="Labutti K."/>
            <person name="Salamov A."/>
            <person name="Andreopoulos B."/>
            <person name="Baker S.E."/>
            <person name="Barry K."/>
            <person name="Bills G."/>
            <person name="Bluhm B.H."/>
            <person name="Cannon C."/>
            <person name="Castanera R."/>
            <person name="Culley D.E."/>
            <person name="Daum C."/>
            <person name="Ezra D."/>
            <person name="Gonzalez J.B."/>
            <person name="Henrissat B."/>
            <person name="Kuo A."/>
            <person name="Liang C."/>
            <person name="Lipzen A."/>
            <person name="Lutzoni F."/>
            <person name="Magnuson J."/>
            <person name="Mondo S."/>
            <person name="Nolan M."/>
            <person name="Ohm R."/>
            <person name="Pangilinan J."/>
            <person name="Park H.-J."/>
            <person name="Ramirez L."/>
            <person name="Alfaro M."/>
            <person name="Sun H."/>
            <person name="Tritt A."/>
            <person name="Yoshinaga Y."/>
            <person name="Zwiers L.-H."/>
            <person name="Turgeon B.G."/>
            <person name="Goodwin S.B."/>
            <person name="Spatafora J.W."/>
            <person name="Crous P.W."/>
            <person name="Grigoriev I.V."/>
        </authorList>
    </citation>
    <scope>NUCLEOTIDE SEQUENCE</scope>
    <source>
        <strain evidence="1">IPT5</strain>
    </source>
</reference>
<protein>
    <submittedName>
        <fullName evidence="1">Uncharacterized protein</fullName>
    </submittedName>
</protein>
<evidence type="ECO:0000313" key="1">
    <source>
        <dbReference type="EMBL" id="KAF2845066.1"/>
    </source>
</evidence>
<accession>A0A6A7AP59</accession>
<sequence length="192" mass="21960">MTNLNSRVKTNSIGILNLDGTTTIQTKDQLTSVLSGINPPHSPIAHFKLRQLYEYRLNHWVIANAAAFPELVSMSTMFTSILSCNTVVLDTLIGSRKLLPENRAQCKQKVEMILGKLRRRIDFQQTGRQFSIEVLRTELLSIITAARYNELAKRNLLEKVLRRIVFCNRAKFPELKFSPVVKAWEGMTGQKW</sequence>
<dbReference type="AlphaFoldDB" id="A0A6A7AP59"/>
<dbReference type="EMBL" id="MU006355">
    <property type="protein sequence ID" value="KAF2845066.1"/>
    <property type="molecule type" value="Genomic_DNA"/>
</dbReference>
<evidence type="ECO:0000313" key="2">
    <source>
        <dbReference type="Proteomes" id="UP000799423"/>
    </source>
</evidence>
<name>A0A6A7AP59_9PLEO</name>
<organism evidence="1 2">
    <name type="scientific">Plenodomus tracheiphilus IPT5</name>
    <dbReference type="NCBI Taxonomy" id="1408161"/>
    <lineage>
        <taxon>Eukaryota</taxon>
        <taxon>Fungi</taxon>
        <taxon>Dikarya</taxon>
        <taxon>Ascomycota</taxon>
        <taxon>Pezizomycotina</taxon>
        <taxon>Dothideomycetes</taxon>
        <taxon>Pleosporomycetidae</taxon>
        <taxon>Pleosporales</taxon>
        <taxon>Pleosporineae</taxon>
        <taxon>Leptosphaeriaceae</taxon>
        <taxon>Plenodomus</taxon>
    </lineage>
</organism>